<dbReference type="RefSeq" id="WP_050114593.1">
    <property type="nucleotide sequence ID" value="NZ_CQAW01000011.1"/>
</dbReference>
<keyword evidence="2" id="KW-1185">Reference proteome</keyword>
<evidence type="ECO:0000313" key="2">
    <source>
        <dbReference type="Proteomes" id="UP000041882"/>
    </source>
</evidence>
<protein>
    <submittedName>
        <fullName evidence="1">Uncharacterized protein</fullName>
    </submittedName>
</protein>
<sequence length="612" mass="65775">MSFVQFASDPTLTAPQIPDATRSGGLGFYPAGGQIPVLLTPGHADMHINDVVILFLQGAGDIGYREVSRRVLSAIDLETGSLLLPVSADGLRSGAANFYYTLGAASSFPLTVRVKTSVPGGPPVLKDNPYVNEALPPIAGLPAIIKASDIPGSGLAVTIASYLNMHDGDTVYLTYGNTRVVRHIAEEDVGLPLKVVIPAATLFGQGDCTGLVVRYEICDQVNNWSRWSPAVRVDVRTLSPGELLPIPWVRDDVNGNLDLSTLGLQDLAIFLPSYPDMAIGDIVNLRCFGMVPASTDCGEESTWLPGQGQGLTVNTADIQFPLQFTIANSWLHMLPLGSLLLSYSVEKADGSMPNSRSLGLTVTGAGVGLGLPALTVESAVGDMLDPDLVLSPALEVTLPPYPMMNHGDKVIFTCLINAAQDLGNMGSFPVLLEEVRYIESYPPYSSLNFSLNKSMLEHEVNNKNLGSIILMYRVVRNGNVRVSPRQVFRLPEAQFRLPRPMIFPAAQDGKLNLSDYPNGCVITILPYPGMARKDSVFCYWNGFGAAGTYEEEQGVTTNMVNSPLSFEISAAIMRASAGHQVKVSYMVDHADGELSYSEVLQLEVLPLATVKS</sequence>
<reference evidence="2" key="1">
    <citation type="submission" date="2015-03" db="EMBL/GenBank/DDBJ databases">
        <authorList>
            <consortium name="Pathogen Informatics"/>
            <person name="Murphy D."/>
        </authorList>
    </citation>
    <scope>NUCLEOTIDE SEQUENCE [LARGE SCALE GENOMIC DNA]</scope>
    <source>
        <strain evidence="2">IP6945</strain>
    </source>
</reference>
<name>A0A0T9PXV4_9GAMM</name>
<accession>A0A0T9PXV4</accession>
<gene>
    <name evidence="1" type="ORF">ERS008472_02503</name>
</gene>
<proteinExistence type="predicted"/>
<dbReference type="AlphaFoldDB" id="A0A0T9PXV4"/>
<dbReference type="Proteomes" id="UP000041882">
    <property type="component" value="Unassembled WGS sequence"/>
</dbReference>
<evidence type="ECO:0000313" key="1">
    <source>
        <dbReference type="EMBL" id="CNH85536.1"/>
    </source>
</evidence>
<dbReference type="EMBL" id="CQAW01000011">
    <property type="protein sequence ID" value="CNH85536.1"/>
    <property type="molecule type" value="Genomic_DNA"/>
</dbReference>
<organism evidence="1 2">
    <name type="scientific">Yersinia thracica</name>
    <dbReference type="NCBI Taxonomy" id="2890319"/>
    <lineage>
        <taxon>Bacteria</taxon>
        <taxon>Pseudomonadati</taxon>
        <taxon>Pseudomonadota</taxon>
        <taxon>Gammaproteobacteria</taxon>
        <taxon>Enterobacterales</taxon>
        <taxon>Yersiniaceae</taxon>
        <taxon>Yersinia</taxon>
    </lineage>
</organism>